<name>A0A8T1CRM7_9STRA</name>
<keyword evidence="2" id="KW-0687">Ribonucleoprotein</keyword>
<keyword evidence="1" id="KW-0689">Ribosomal protein</keyword>
<feature type="compositionally biased region" description="Basic residues" evidence="3">
    <location>
        <begin position="45"/>
        <end position="57"/>
    </location>
</feature>
<dbReference type="AlphaFoldDB" id="A0A8T1CRM7"/>
<dbReference type="GO" id="GO:1990904">
    <property type="term" value="C:ribonucleoprotein complex"/>
    <property type="evidence" value="ECO:0007669"/>
    <property type="project" value="UniProtKB-KW"/>
</dbReference>
<comment type="caution">
    <text evidence="4">The sequence shown here is derived from an EMBL/GenBank/DDBJ whole genome shotgun (WGS) entry which is preliminary data.</text>
</comment>
<dbReference type="InterPro" id="IPR036227">
    <property type="entry name" value="Ribosomal_uL15/eL18_sf"/>
</dbReference>
<dbReference type="VEuPathDB" id="FungiDB:PC110_g10152"/>
<evidence type="ECO:0000256" key="2">
    <source>
        <dbReference type="ARBA" id="ARBA00023274"/>
    </source>
</evidence>
<protein>
    <submittedName>
        <fullName evidence="4">Uncharacterized protein</fullName>
    </submittedName>
</protein>
<reference evidence="4" key="1">
    <citation type="submission" date="2018-10" db="EMBL/GenBank/DDBJ databases">
        <title>Effector identification in a new, highly contiguous assembly of the strawberry crown rot pathogen Phytophthora cactorum.</title>
        <authorList>
            <person name="Armitage A.D."/>
            <person name="Nellist C.F."/>
            <person name="Bates H."/>
            <person name="Vickerstaff R.J."/>
            <person name="Harrison R.J."/>
        </authorList>
    </citation>
    <scope>NUCLEOTIDE SEQUENCE</scope>
    <source>
        <strain evidence="4">4040</strain>
    </source>
</reference>
<proteinExistence type="predicted"/>
<dbReference type="EMBL" id="RCMK01000443">
    <property type="protein sequence ID" value="KAG2928468.1"/>
    <property type="molecule type" value="Genomic_DNA"/>
</dbReference>
<evidence type="ECO:0000256" key="1">
    <source>
        <dbReference type="ARBA" id="ARBA00022980"/>
    </source>
</evidence>
<sequence length="112" mass="12025">MCAADGRSGCFVSDDDDSSVGALSGGRSDRGPCFGGGQTSLYQRVPKRSFNSRHGPPKHQQQDRHKELVDPGLATCSRIKHGIELLGNDSQHLTAKLDTEVSQVSESSEMLP</sequence>
<dbReference type="GO" id="GO:0005840">
    <property type="term" value="C:ribosome"/>
    <property type="evidence" value="ECO:0007669"/>
    <property type="project" value="UniProtKB-KW"/>
</dbReference>
<evidence type="ECO:0000313" key="5">
    <source>
        <dbReference type="Proteomes" id="UP000736787"/>
    </source>
</evidence>
<gene>
    <name evidence="4" type="ORF">PC117_g14307</name>
</gene>
<feature type="region of interest" description="Disordered" evidence="3">
    <location>
        <begin position="1"/>
        <end position="68"/>
    </location>
</feature>
<organism evidence="4 5">
    <name type="scientific">Phytophthora cactorum</name>
    <dbReference type="NCBI Taxonomy" id="29920"/>
    <lineage>
        <taxon>Eukaryota</taxon>
        <taxon>Sar</taxon>
        <taxon>Stramenopiles</taxon>
        <taxon>Oomycota</taxon>
        <taxon>Peronosporomycetes</taxon>
        <taxon>Peronosporales</taxon>
        <taxon>Peronosporaceae</taxon>
        <taxon>Phytophthora</taxon>
    </lineage>
</organism>
<dbReference type="Proteomes" id="UP000736787">
    <property type="component" value="Unassembled WGS sequence"/>
</dbReference>
<evidence type="ECO:0000313" key="4">
    <source>
        <dbReference type="EMBL" id="KAG2928468.1"/>
    </source>
</evidence>
<accession>A0A8T1CRM7</accession>
<evidence type="ECO:0000256" key="3">
    <source>
        <dbReference type="SAM" id="MobiDB-lite"/>
    </source>
</evidence>
<dbReference type="SUPFAM" id="SSF52080">
    <property type="entry name" value="Ribosomal proteins L15p and L18e"/>
    <property type="match status" value="1"/>
</dbReference>